<dbReference type="RefSeq" id="WP_074201151.1">
    <property type="nucleotide sequence ID" value="NZ_FSRE01000002.1"/>
</dbReference>
<dbReference type="STRING" id="364032.SAMN05443662_0859"/>
<evidence type="ECO:0000313" key="3">
    <source>
        <dbReference type="EMBL" id="SIN88758.1"/>
    </source>
</evidence>
<protein>
    <submittedName>
        <fullName evidence="3">Adenylate cyclase</fullName>
    </submittedName>
</protein>
<dbReference type="PANTHER" id="PTHR40114:SF1">
    <property type="entry name" value="SLR0698 PROTEIN"/>
    <property type="match status" value="1"/>
</dbReference>
<keyword evidence="4" id="KW-1185">Reference proteome</keyword>
<evidence type="ECO:0000313" key="4">
    <source>
        <dbReference type="Proteomes" id="UP000198461"/>
    </source>
</evidence>
<organism evidence="3 4">
    <name type="scientific">Sulfurivirga caldicuralii</name>
    <dbReference type="NCBI Taxonomy" id="364032"/>
    <lineage>
        <taxon>Bacteria</taxon>
        <taxon>Pseudomonadati</taxon>
        <taxon>Pseudomonadota</taxon>
        <taxon>Gammaproteobacteria</taxon>
        <taxon>Thiotrichales</taxon>
        <taxon>Piscirickettsiaceae</taxon>
        <taxon>Sulfurivirga</taxon>
    </lineage>
</organism>
<dbReference type="SMART" id="SM01118">
    <property type="entry name" value="CYTH"/>
    <property type="match status" value="1"/>
</dbReference>
<dbReference type="Gene3D" id="2.40.320.10">
    <property type="entry name" value="Hypothetical Protein Pfu-838710-001"/>
    <property type="match status" value="1"/>
</dbReference>
<evidence type="ECO:0000259" key="2">
    <source>
        <dbReference type="PROSITE" id="PS51707"/>
    </source>
</evidence>
<accession>A0A1N6F0C7</accession>
<proteinExistence type="predicted"/>
<dbReference type="Pfam" id="PF01928">
    <property type="entry name" value="CYTH"/>
    <property type="match status" value="1"/>
</dbReference>
<feature type="active site" description="Proton acceptor" evidence="1">
    <location>
        <position position="30"/>
    </location>
</feature>
<evidence type="ECO:0000256" key="1">
    <source>
        <dbReference type="PIRSR" id="PIRSR016487-1"/>
    </source>
</evidence>
<dbReference type="InterPro" id="IPR023577">
    <property type="entry name" value="CYTH_domain"/>
</dbReference>
<name>A0A1N6F0C7_9GAMM</name>
<dbReference type="OrthoDB" id="9805588at2"/>
<dbReference type="InterPro" id="IPR033469">
    <property type="entry name" value="CYTH-like_dom_sf"/>
</dbReference>
<dbReference type="AlphaFoldDB" id="A0A1N6F0C7"/>
<sequence>MKREIERKYLVTGDGWREQAFKKVHFAQGYLNNAANPENKCSIRVRIEGDEANLNIKSMEIGISRDEYEYPIPVTHAQVMLEKFAIGPVIEKNRYWIEYEGFVWEVDEFLGENAGLVVAEVELEDEQTTPPLPDWVGREVTDQLRYYNVSLAQRPFSQWSEAEQQGEVS</sequence>
<dbReference type="CDD" id="cd07891">
    <property type="entry name" value="CYTH-like_CthTTM-like_1"/>
    <property type="match status" value="1"/>
</dbReference>
<dbReference type="InterPro" id="IPR012042">
    <property type="entry name" value="NeuTTM/CthTTM-like"/>
</dbReference>
<gene>
    <name evidence="3" type="ORF">SAMN05443662_0859</name>
</gene>
<dbReference type="PIRSF" id="PIRSF016487">
    <property type="entry name" value="CYTH_UCP016487"/>
    <property type="match status" value="1"/>
</dbReference>
<feature type="domain" description="CYTH" evidence="2">
    <location>
        <begin position="2"/>
        <end position="153"/>
    </location>
</feature>
<dbReference type="Proteomes" id="UP000198461">
    <property type="component" value="Unassembled WGS sequence"/>
</dbReference>
<dbReference type="PANTHER" id="PTHR40114">
    <property type="entry name" value="SLR0698 PROTEIN"/>
    <property type="match status" value="1"/>
</dbReference>
<dbReference type="SUPFAM" id="SSF55154">
    <property type="entry name" value="CYTH-like phosphatases"/>
    <property type="match status" value="1"/>
</dbReference>
<dbReference type="PROSITE" id="PS51707">
    <property type="entry name" value="CYTH"/>
    <property type="match status" value="1"/>
</dbReference>
<dbReference type="EMBL" id="FSRE01000002">
    <property type="protein sequence ID" value="SIN88758.1"/>
    <property type="molecule type" value="Genomic_DNA"/>
</dbReference>
<reference evidence="3 4" key="1">
    <citation type="submission" date="2016-11" db="EMBL/GenBank/DDBJ databases">
        <authorList>
            <person name="Jaros S."/>
            <person name="Januszkiewicz K."/>
            <person name="Wedrychowicz H."/>
        </authorList>
    </citation>
    <scope>NUCLEOTIDE SEQUENCE [LARGE SCALE GENOMIC DNA]</scope>
    <source>
        <strain evidence="3 4">DSM 17737</strain>
    </source>
</reference>